<organism evidence="10 11">
    <name type="scientific">Sphaerisporangium corydalis</name>
    <dbReference type="NCBI Taxonomy" id="1441875"/>
    <lineage>
        <taxon>Bacteria</taxon>
        <taxon>Bacillati</taxon>
        <taxon>Actinomycetota</taxon>
        <taxon>Actinomycetes</taxon>
        <taxon>Streptosporangiales</taxon>
        <taxon>Streptosporangiaceae</taxon>
        <taxon>Sphaerisporangium</taxon>
    </lineage>
</organism>
<keyword evidence="5 7" id="KW-1133">Transmembrane helix</keyword>
<dbReference type="CDD" id="cd06261">
    <property type="entry name" value="TM_PBP2"/>
    <property type="match status" value="1"/>
</dbReference>
<comment type="similarity">
    <text evidence="7">Belongs to the binding-protein-dependent transport system permease family.</text>
</comment>
<feature type="transmembrane region" description="Helical" evidence="7">
    <location>
        <begin position="133"/>
        <end position="157"/>
    </location>
</feature>
<feature type="transmembrane region" description="Helical" evidence="7">
    <location>
        <begin position="169"/>
        <end position="187"/>
    </location>
</feature>
<reference evidence="11" key="1">
    <citation type="journal article" date="2019" name="Int. J. Syst. Evol. Microbiol.">
        <title>The Global Catalogue of Microorganisms (GCM) 10K type strain sequencing project: providing services to taxonomists for standard genome sequencing and annotation.</title>
        <authorList>
            <consortium name="The Broad Institute Genomics Platform"/>
            <consortium name="The Broad Institute Genome Sequencing Center for Infectious Disease"/>
            <person name="Wu L."/>
            <person name="Ma J."/>
        </authorList>
    </citation>
    <scope>NUCLEOTIDE SEQUENCE [LARGE SCALE GENOMIC DNA]</scope>
    <source>
        <strain evidence="11">CCUG 49560</strain>
    </source>
</reference>
<evidence type="ECO:0000313" key="10">
    <source>
        <dbReference type="EMBL" id="MFC4585664.1"/>
    </source>
</evidence>
<feature type="transmembrane region" description="Helical" evidence="7">
    <location>
        <begin position="266"/>
        <end position="287"/>
    </location>
</feature>
<keyword evidence="3" id="KW-1003">Cell membrane</keyword>
<evidence type="ECO:0000256" key="5">
    <source>
        <dbReference type="ARBA" id="ARBA00022989"/>
    </source>
</evidence>
<feature type="region of interest" description="Disordered" evidence="8">
    <location>
        <begin position="1"/>
        <end position="32"/>
    </location>
</feature>
<protein>
    <submittedName>
        <fullName evidence="10">Carbohydrate ABC transporter permease</fullName>
    </submittedName>
</protein>
<evidence type="ECO:0000256" key="4">
    <source>
        <dbReference type="ARBA" id="ARBA00022692"/>
    </source>
</evidence>
<evidence type="ECO:0000256" key="7">
    <source>
        <dbReference type="RuleBase" id="RU363032"/>
    </source>
</evidence>
<dbReference type="PANTHER" id="PTHR43744:SF12">
    <property type="entry name" value="ABC TRANSPORTER PERMEASE PROTEIN MG189-RELATED"/>
    <property type="match status" value="1"/>
</dbReference>
<dbReference type="Gene3D" id="1.10.3720.10">
    <property type="entry name" value="MetI-like"/>
    <property type="match status" value="1"/>
</dbReference>
<feature type="domain" description="ABC transmembrane type-1" evidence="9">
    <location>
        <begin position="98"/>
        <end position="287"/>
    </location>
</feature>
<dbReference type="EMBL" id="JBHSFN010000003">
    <property type="protein sequence ID" value="MFC4585664.1"/>
    <property type="molecule type" value="Genomic_DNA"/>
</dbReference>
<dbReference type="SUPFAM" id="SSF161098">
    <property type="entry name" value="MetI-like"/>
    <property type="match status" value="1"/>
</dbReference>
<dbReference type="PANTHER" id="PTHR43744">
    <property type="entry name" value="ABC TRANSPORTER PERMEASE PROTEIN MG189-RELATED-RELATED"/>
    <property type="match status" value="1"/>
</dbReference>
<evidence type="ECO:0000256" key="8">
    <source>
        <dbReference type="SAM" id="MobiDB-lite"/>
    </source>
</evidence>
<dbReference type="RefSeq" id="WP_262847303.1">
    <property type="nucleotide sequence ID" value="NZ_JANZYP010000061.1"/>
</dbReference>
<accession>A0ABV9E9J6</accession>
<keyword evidence="4 7" id="KW-0812">Transmembrane</keyword>
<dbReference type="InterPro" id="IPR000515">
    <property type="entry name" value="MetI-like"/>
</dbReference>
<evidence type="ECO:0000313" key="11">
    <source>
        <dbReference type="Proteomes" id="UP001595891"/>
    </source>
</evidence>
<dbReference type="Proteomes" id="UP001595891">
    <property type="component" value="Unassembled WGS sequence"/>
</dbReference>
<proteinExistence type="inferred from homology"/>
<dbReference type="Pfam" id="PF00528">
    <property type="entry name" value="BPD_transp_1"/>
    <property type="match status" value="1"/>
</dbReference>
<evidence type="ECO:0000259" key="9">
    <source>
        <dbReference type="PROSITE" id="PS50928"/>
    </source>
</evidence>
<comment type="subcellular location">
    <subcellularLocation>
        <location evidence="1 7">Cell membrane</location>
        <topology evidence="1 7">Multi-pass membrane protein</topology>
    </subcellularLocation>
</comment>
<name>A0ABV9E9J6_9ACTN</name>
<keyword evidence="6 7" id="KW-0472">Membrane</keyword>
<feature type="transmembrane region" description="Helical" evidence="7">
    <location>
        <begin position="41"/>
        <end position="63"/>
    </location>
</feature>
<sequence>MTLSTVTGAPPAGDTTGRPKAPRPRTAGVSGGPKRPWLAHLILMPTALVFAAPLVWMTLTAFMPDTDINRYPPRLWPSHFTLDGFVRIFTEDNYPRWLANTVIVSAVALAGHLVLCSLAGYGFARLRFRGRTLTFALVMATVMVPTQVLMIPTFLMFRNLGLIDTLGAAFVPWLASAFGVFLMRQFFLSLPRELEEAATIDGCSRLGVFFRIVLPLARPALATLTVFTLLGAWNDLIWPLIAISSEDTYTIQMGLATFAGARHTEWSALMAGNLVATLPLVLVFLVAQRHFVATMSFSGLK</sequence>
<comment type="caution">
    <text evidence="10">The sequence shown here is derived from an EMBL/GenBank/DDBJ whole genome shotgun (WGS) entry which is preliminary data.</text>
</comment>
<feature type="transmembrane region" description="Helical" evidence="7">
    <location>
        <begin position="208"/>
        <end position="230"/>
    </location>
</feature>
<keyword evidence="2 7" id="KW-0813">Transport</keyword>
<evidence type="ECO:0000256" key="3">
    <source>
        <dbReference type="ARBA" id="ARBA00022475"/>
    </source>
</evidence>
<dbReference type="PROSITE" id="PS50928">
    <property type="entry name" value="ABC_TM1"/>
    <property type="match status" value="1"/>
</dbReference>
<evidence type="ECO:0000256" key="1">
    <source>
        <dbReference type="ARBA" id="ARBA00004651"/>
    </source>
</evidence>
<evidence type="ECO:0000256" key="6">
    <source>
        <dbReference type="ARBA" id="ARBA00023136"/>
    </source>
</evidence>
<keyword evidence="11" id="KW-1185">Reference proteome</keyword>
<dbReference type="InterPro" id="IPR035906">
    <property type="entry name" value="MetI-like_sf"/>
</dbReference>
<gene>
    <name evidence="10" type="ORF">ACFO8L_06260</name>
</gene>
<evidence type="ECO:0000256" key="2">
    <source>
        <dbReference type="ARBA" id="ARBA00022448"/>
    </source>
</evidence>
<feature type="transmembrane region" description="Helical" evidence="7">
    <location>
        <begin position="97"/>
        <end position="121"/>
    </location>
</feature>